<evidence type="ECO:0000313" key="28">
    <source>
        <dbReference type="Proteomes" id="UP000192220"/>
    </source>
</evidence>
<evidence type="ECO:0000256" key="1">
    <source>
        <dbReference type="ARBA" id="ARBA00004586"/>
    </source>
</evidence>
<evidence type="ECO:0000256" key="6">
    <source>
        <dbReference type="ARBA" id="ARBA00022525"/>
    </source>
</evidence>
<dbReference type="InterPro" id="IPR000320">
    <property type="entry name" value="Hedgehog_signalling_dom"/>
</dbReference>
<comment type="subunit">
    <text evidence="20">Multimer.</text>
</comment>
<dbReference type="GO" id="GO:0005509">
    <property type="term" value="F:calcium ion binding"/>
    <property type="evidence" value="ECO:0007669"/>
    <property type="project" value="TreeGrafter"/>
</dbReference>
<feature type="binding site" evidence="24">
    <location>
        <position position="140"/>
    </location>
    <ligand>
        <name>Zn(2+)</name>
        <dbReference type="ChEBI" id="CHEBI:29105"/>
    </ligand>
</feature>
<keyword evidence="15 24" id="KW-0106">Calcium</keyword>
<comment type="subcellular location">
    <molecule>Protein hedgehog N-product</molecule>
    <subcellularLocation>
        <location evidence="25">Cell membrane</location>
        <topology evidence="25">Lipid-anchor</topology>
    </subcellularLocation>
</comment>
<comment type="subcellular location">
    <molecule>Sonic hedgehog protein</molecule>
    <subcellularLocation>
        <location evidence="25">Endoplasmic reticulum membrane</location>
    </subcellularLocation>
    <subcellularLocation>
        <location evidence="25">Golgi apparatus membrane</location>
    </subcellularLocation>
</comment>
<dbReference type="InterPro" id="IPR036844">
    <property type="entry name" value="Hint_dom_sf"/>
</dbReference>
<feature type="binding site" evidence="24">
    <location>
        <position position="125"/>
    </location>
    <ligand>
        <name>Ca(2+)</name>
        <dbReference type="ChEBI" id="CHEBI:29108"/>
        <label>1</label>
    </ligand>
</feature>
<evidence type="ECO:0000256" key="17">
    <source>
        <dbReference type="ARBA" id="ARBA00023136"/>
    </source>
</evidence>
<feature type="binding site" evidence="24">
    <location>
        <position position="126"/>
    </location>
    <ligand>
        <name>Ca(2+)</name>
        <dbReference type="ChEBI" id="CHEBI:29108"/>
        <label>2</label>
    </ligand>
</feature>
<dbReference type="GO" id="GO:0005615">
    <property type="term" value="C:extracellular space"/>
    <property type="evidence" value="ECO:0007669"/>
    <property type="project" value="TreeGrafter"/>
</dbReference>
<dbReference type="GO" id="GO:0055002">
    <property type="term" value="P:striated muscle cell development"/>
    <property type="evidence" value="ECO:0007669"/>
    <property type="project" value="UniProtKB-ARBA"/>
</dbReference>
<comment type="function">
    <molecule>Protein hedgehog N-product</molecule>
    <text evidence="25">The dually lipidated hedgehog protein N-product is a morphogen which is essential for a variety of patterning events during development.</text>
</comment>
<evidence type="ECO:0000256" key="22">
    <source>
        <dbReference type="ARBA" id="ARBA00048589"/>
    </source>
</evidence>
<comment type="subunit">
    <text evidence="21">Interacts with BOC and CDON. Interacts with PTCH1. Interacts with glypican GPC3.</text>
</comment>
<feature type="binding site" evidence="24">
    <location>
        <position position="129"/>
    </location>
    <ligand>
        <name>Ca(2+)</name>
        <dbReference type="ChEBI" id="CHEBI:29108"/>
        <label>2</label>
    </ligand>
</feature>
<evidence type="ECO:0000256" key="10">
    <source>
        <dbReference type="ARBA" id="ARBA00022729"/>
    </source>
</evidence>
<dbReference type="SUPFAM" id="SSF55166">
    <property type="entry name" value="Hedgehog/DD-peptidase"/>
    <property type="match status" value="1"/>
</dbReference>
<dbReference type="GeneID" id="106527019"/>
<feature type="site" description="Involved in auto-cleavage" evidence="23">
    <location>
        <position position="265"/>
    </location>
</feature>
<dbReference type="Pfam" id="PF01079">
    <property type="entry name" value="Hint"/>
    <property type="match status" value="1"/>
</dbReference>
<dbReference type="PANTHER" id="PTHR11889:SF39">
    <property type="entry name" value="INDIAN HEDGEHOG PROTEIN"/>
    <property type="match status" value="1"/>
</dbReference>
<feature type="site" description="Essential for auto-cleavage" evidence="23">
    <location>
        <position position="268"/>
    </location>
</feature>
<keyword evidence="5 25" id="KW-1003">Cell membrane</keyword>
<evidence type="ECO:0000313" key="29">
    <source>
        <dbReference type="RefSeq" id="XP_013877226.1"/>
    </source>
</evidence>
<keyword evidence="10 25" id="KW-0732">Signal</keyword>
<feature type="binding site" evidence="24">
    <location>
        <position position="89"/>
    </location>
    <ligand>
        <name>Ca(2+)</name>
        <dbReference type="ChEBI" id="CHEBI:29108"/>
        <label>1</label>
    </ligand>
</feature>
<feature type="binding site" evidence="24">
    <location>
        <position position="95"/>
    </location>
    <ligand>
        <name>Ca(2+)</name>
        <dbReference type="ChEBI" id="CHEBI:29108"/>
        <label>1</label>
    </ligand>
</feature>
<evidence type="ECO:0000256" key="25">
    <source>
        <dbReference type="RuleBase" id="RU280812"/>
    </source>
</evidence>
<evidence type="ECO:0000256" key="2">
    <source>
        <dbReference type="ARBA" id="ARBA00004613"/>
    </source>
</evidence>
<dbReference type="GO" id="GO:0016740">
    <property type="term" value="F:transferase activity"/>
    <property type="evidence" value="ECO:0007669"/>
    <property type="project" value="UniProtKB-KW"/>
</dbReference>
<dbReference type="GO" id="GO:0005113">
    <property type="term" value="F:patched binding"/>
    <property type="evidence" value="ECO:0007669"/>
    <property type="project" value="TreeGrafter"/>
</dbReference>
<evidence type="ECO:0000256" key="14">
    <source>
        <dbReference type="ARBA" id="ARBA00022833"/>
    </source>
</evidence>
<keyword evidence="8" id="KW-0808">Transferase</keyword>
<dbReference type="PANTHER" id="PTHR11889">
    <property type="entry name" value="HEDGEHOG"/>
    <property type="match status" value="1"/>
</dbReference>
<feature type="binding site" evidence="24">
    <location>
        <position position="147"/>
    </location>
    <ligand>
        <name>Zn(2+)</name>
        <dbReference type="ChEBI" id="CHEBI:29105"/>
    </ligand>
</feature>
<evidence type="ECO:0000256" key="21">
    <source>
        <dbReference type="ARBA" id="ARBA00046976"/>
    </source>
</evidence>
<dbReference type="GO" id="GO:0010468">
    <property type="term" value="P:regulation of gene expression"/>
    <property type="evidence" value="ECO:0007669"/>
    <property type="project" value="TreeGrafter"/>
</dbReference>
<feature type="signal peptide" evidence="26">
    <location>
        <begin position="1"/>
        <end position="21"/>
    </location>
</feature>
<dbReference type="PIRSF" id="PIRSF009400">
    <property type="entry name" value="Peptidase_C46"/>
    <property type="match status" value="1"/>
</dbReference>
<dbReference type="PROSITE" id="PS50817">
    <property type="entry name" value="INTEIN_N_TER"/>
    <property type="match status" value="1"/>
</dbReference>
<feature type="site" description="Involved in cholesterol transfer" evidence="23">
    <location>
        <position position="242"/>
    </location>
</feature>
<keyword evidence="11 25" id="KW-0378">Hydrolase</keyword>
<dbReference type="Pfam" id="PF01085">
    <property type="entry name" value="HH_signal"/>
    <property type="match status" value="1"/>
</dbReference>
<evidence type="ECO:0000256" key="26">
    <source>
        <dbReference type="SAM" id="SignalP"/>
    </source>
</evidence>
<dbReference type="GO" id="GO:0001708">
    <property type="term" value="P:cell fate specification"/>
    <property type="evidence" value="ECO:0007669"/>
    <property type="project" value="TreeGrafter"/>
</dbReference>
<organism evidence="28 29">
    <name type="scientific">Austrofundulus limnaeus</name>
    <name type="common">Annual killifish</name>
    <dbReference type="NCBI Taxonomy" id="52670"/>
    <lineage>
        <taxon>Eukaryota</taxon>
        <taxon>Metazoa</taxon>
        <taxon>Chordata</taxon>
        <taxon>Craniata</taxon>
        <taxon>Vertebrata</taxon>
        <taxon>Euteleostomi</taxon>
        <taxon>Actinopterygii</taxon>
        <taxon>Neopterygii</taxon>
        <taxon>Teleostei</taxon>
        <taxon>Neoteleostei</taxon>
        <taxon>Acanthomorphata</taxon>
        <taxon>Ovalentaria</taxon>
        <taxon>Atherinomorphae</taxon>
        <taxon>Cyprinodontiformes</taxon>
        <taxon>Rivulidae</taxon>
        <taxon>Austrofundulus</taxon>
    </lineage>
</organism>
<evidence type="ECO:0000256" key="8">
    <source>
        <dbReference type="ARBA" id="ARBA00022679"/>
    </source>
</evidence>
<dbReference type="Gene3D" id="2.170.16.10">
    <property type="entry name" value="Hedgehog/Intein (Hint) domain"/>
    <property type="match status" value="1"/>
</dbReference>
<dbReference type="PRINTS" id="PR00632">
    <property type="entry name" value="SONICHHOG"/>
</dbReference>
<evidence type="ECO:0000256" key="24">
    <source>
        <dbReference type="PIRSR" id="PIRSR009400-2"/>
    </source>
</evidence>
<dbReference type="Gene3D" id="3.30.1380.10">
    <property type="match status" value="1"/>
</dbReference>
<evidence type="ECO:0000256" key="13">
    <source>
        <dbReference type="ARBA" id="ARBA00022824"/>
    </source>
</evidence>
<dbReference type="RefSeq" id="XP_013877226.1">
    <property type="nucleotide sequence ID" value="XM_014021772.1"/>
</dbReference>
<reference evidence="29" key="1">
    <citation type="submission" date="2025-08" db="UniProtKB">
        <authorList>
            <consortium name="RefSeq"/>
        </authorList>
    </citation>
    <scope>IDENTIFICATION</scope>
    <source>
        <strain evidence="29">Quisiro</strain>
        <tissue evidence="29">Liver</tissue>
    </source>
</reference>
<evidence type="ECO:0000256" key="23">
    <source>
        <dbReference type="PIRSR" id="PIRSR009400-1"/>
    </source>
</evidence>
<dbReference type="KEGG" id="alim:106527019"/>
<keyword evidence="17 25" id="KW-0472">Membrane</keyword>
<dbReference type="InterPro" id="IPR001767">
    <property type="entry name" value="Hedgehog_Hint"/>
</dbReference>
<dbReference type="GO" id="GO:0005886">
    <property type="term" value="C:plasma membrane"/>
    <property type="evidence" value="ECO:0007669"/>
    <property type="project" value="UniProtKB-SubCell"/>
</dbReference>
<evidence type="ECO:0000256" key="18">
    <source>
        <dbReference type="ARBA" id="ARBA00023139"/>
    </source>
</evidence>
<comment type="catalytic activity">
    <reaction evidence="22">
        <text>glycyl-L-cysteinyl-[protein] + cholesterol + H(+) = [protein]-C-terminal glycyl cholesterol ester + N-terminal L-cysteinyl-[protein]</text>
        <dbReference type="Rhea" id="RHEA:59504"/>
        <dbReference type="Rhea" id="RHEA-COMP:12707"/>
        <dbReference type="Rhea" id="RHEA-COMP:15369"/>
        <dbReference type="Rhea" id="RHEA-COMP:15374"/>
        <dbReference type="ChEBI" id="CHEBI:15378"/>
        <dbReference type="ChEBI" id="CHEBI:16113"/>
        <dbReference type="ChEBI" id="CHEBI:65250"/>
        <dbReference type="ChEBI" id="CHEBI:143135"/>
        <dbReference type="ChEBI" id="CHEBI:143140"/>
    </reaction>
    <physiologicalReaction direction="left-to-right" evidence="22">
        <dbReference type="Rhea" id="RHEA:59505"/>
    </physiologicalReaction>
</comment>
<feature type="binding site" evidence="24">
    <location>
        <position position="90"/>
    </location>
    <ligand>
        <name>Ca(2+)</name>
        <dbReference type="ChEBI" id="CHEBI:29108"/>
        <label>1</label>
    </ligand>
</feature>
<dbReference type="FunFam" id="2.170.16.10:FF:000001">
    <property type="entry name" value="Indian hedgehog"/>
    <property type="match status" value="1"/>
</dbReference>
<evidence type="ECO:0000256" key="15">
    <source>
        <dbReference type="ARBA" id="ARBA00022837"/>
    </source>
</evidence>
<dbReference type="GO" id="GO:0007267">
    <property type="term" value="P:cell-cell signaling"/>
    <property type="evidence" value="ECO:0007669"/>
    <property type="project" value="InterPro"/>
</dbReference>
<evidence type="ECO:0000256" key="11">
    <source>
        <dbReference type="ARBA" id="ARBA00022801"/>
    </source>
</evidence>
<dbReference type="InterPro" id="IPR009045">
    <property type="entry name" value="Zn_M74/Hedgehog-like"/>
</dbReference>
<dbReference type="InterPro" id="IPR003587">
    <property type="entry name" value="Hint_dom_N"/>
</dbReference>
<dbReference type="GO" id="GO:0005789">
    <property type="term" value="C:endoplasmic reticulum membrane"/>
    <property type="evidence" value="ECO:0007669"/>
    <property type="project" value="UniProtKB-SubCell"/>
</dbReference>
<evidence type="ECO:0000259" key="27">
    <source>
        <dbReference type="SMART" id="SM00306"/>
    </source>
</evidence>
<dbReference type="STRING" id="52670.A0A2I4CB57"/>
<keyword evidence="4 25" id="KW-0217">Developmental protein</keyword>
<evidence type="ECO:0000256" key="7">
    <source>
        <dbReference type="ARBA" id="ARBA00022670"/>
    </source>
</evidence>
<dbReference type="CDD" id="cd00081">
    <property type="entry name" value="Hint"/>
    <property type="match status" value="1"/>
</dbReference>
<keyword evidence="13 25" id="KW-0256">Endoplasmic reticulum</keyword>
<evidence type="ECO:0000256" key="20">
    <source>
        <dbReference type="ARBA" id="ARBA00034131"/>
    </source>
</evidence>
<dbReference type="InterPro" id="IPR006141">
    <property type="entry name" value="Intein_N"/>
</dbReference>
<gene>
    <name evidence="29" type="primary">LOC106527019</name>
</gene>
<dbReference type="GO" id="GO:0042063">
    <property type="term" value="P:gliogenesis"/>
    <property type="evidence" value="ECO:0007669"/>
    <property type="project" value="UniProtKB-ARBA"/>
</dbReference>
<feature type="site" description="Cleavage; by autolysis" evidence="23">
    <location>
        <begin position="197"/>
        <end position="198"/>
    </location>
</feature>
<feature type="binding site" evidence="24">
    <location>
        <position position="90"/>
    </location>
    <ligand>
        <name>Ca(2+)</name>
        <dbReference type="ChEBI" id="CHEBI:29108"/>
        <label>2</label>
    </ligand>
</feature>
<keyword evidence="9 24" id="KW-0479">Metal-binding</keyword>
<feature type="binding site" evidence="24">
    <location>
        <position position="126"/>
    </location>
    <ligand>
        <name>Ca(2+)</name>
        <dbReference type="ChEBI" id="CHEBI:29108"/>
        <label>1</label>
    </ligand>
</feature>
<keyword evidence="7 25" id="KW-0645">Protease</keyword>
<keyword evidence="28" id="KW-1185">Reference proteome</keyword>
<dbReference type="GO" id="GO:0016539">
    <property type="term" value="P:intein-mediated protein splicing"/>
    <property type="evidence" value="ECO:0007669"/>
    <property type="project" value="InterPro"/>
</dbReference>
<dbReference type="SMART" id="SM00306">
    <property type="entry name" value="HintN"/>
    <property type="match status" value="1"/>
</dbReference>
<protein>
    <recommendedName>
        <fullName evidence="25">Hedgehog protein</fullName>
    </recommendedName>
</protein>
<sequence length="409" mass="44404">MLLSSLVACLAGCAFLLPTTSEGCGPGKGHGRRRAPRKLVPLAYKQFSPNVAEKTLGASGKYEGKITRSSERFKELIPNYNPDIIFKDEENTGADRMMTQRCKDKLNSLAISVMNHWPGVRLRVTEGWDEDGHHSEESLHYEGRAVDITTSDRDRNKYAMLARLAVEAGFDWVYYESKAHIHCSVKSDHSVAAKSGGCFHGNASALLESGARKSIGDLQPGERVLASLDGDLVFSEVLTFLDQDPTAHGLFFTLRTQAGSQISLTAAHLVFVSEGNCSEGAEPVPGTLRTTYASAAQLGQCMLVSGGKTGRLSRISRVSVAVKTGLFAPLTQQGTIVVDGVAASCYAMVDQHQLAHWAFTPLRLMYSLTGSTWGQGGGVHWYPRALHWLGRKLLHSRHLHPLGVAQGDT</sequence>
<evidence type="ECO:0000256" key="9">
    <source>
        <dbReference type="ARBA" id="ARBA00022723"/>
    </source>
</evidence>
<evidence type="ECO:0000256" key="12">
    <source>
        <dbReference type="ARBA" id="ARBA00022813"/>
    </source>
</evidence>
<dbReference type="GO" id="GO:0016540">
    <property type="term" value="P:protein autoprocessing"/>
    <property type="evidence" value="ECO:0007669"/>
    <property type="project" value="InterPro"/>
</dbReference>
<accession>A0A2I4CB57</accession>
<keyword evidence="19" id="KW-0449">Lipoprotein</keyword>
<keyword evidence="14 24" id="KW-0862">Zinc</keyword>
<dbReference type="GO" id="GO:0008233">
    <property type="term" value="F:peptidase activity"/>
    <property type="evidence" value="ECO:0007669"/>
    <property type="project" value="UniProtKB-UniRule"/>
</dbReference>
<dbReference type="InterPro" id="IPR001657">
    <property type="entry name" value="Hedgehog"/>
</dbReference>
<dbReference type="GO" id="GO:0007417">
    <property type="term" value="P:central nervous system development"/>
    <property type="evidence" value="ECO:0007669"/>
    <property type="project" value="UniProtKB-ARBA"/>
</dbReference>
<dbReference type="SUPFAM" id="SSF51294">
    <property type="entry name" value="Hedgehog/intein (Hint) domain"/>
    <property type="match status" value="1"/>
</dbReference>
<comment type="subcellular location">
    <subcellularLocation>
        <location evidence="1">Endoplasmic reticulum membrane</location>
    </subcellularLocation>
    <subcellularLocation>
        <location evidence="2">Secreted</location>
    </subcellularLocation>
</comment>
<dbReference type="InterPro" id="IPR050387">
    <property type="entry name" value="Hedgehog_Signaling"/>
</dbReference>
<evidence type="ECO:0000256" key="5">
    <source>
        <dbReference type="ARBA" id="ARBA00022475"/>
    </source>
</evidence>
<evidence type="ECO:0000256" key="16">
    <source>
        <dbReference type="ARBA" id="ARBA00023034"/>
    </source>
</evidence>
<evidence type="ECO:0000256" key="3">
    <source>
        <dbReference type="ARBA" id="ARBA00010649"/>
    </source>
</evidence>
<feature type="binding site" evidence="24">
    <location>
        <position position="131"/>
    </location>
    <ligand>
        <name>Ca(2+)</name>
        <dbReference type="ChEBI" id="CHEBI:29108"/>
        <label>2</label>
    </ligand>
</feature>
<keyword evidence="18" id="KW-0564">Palmitate</keyword>
<comment type="similarity">
    <text evidence="3 25">Belongs to the hedgehog family.</text>
</comment>
<dbReference type="GO" id="GO:0007224">
    <property type="term" value="P:smoothened signaling pathway"/>
    <property type="evidence" value="ECO:0007669"/>
    <property type="project" value="TreeGrafter"/>
</dbReference>
<dbReference type="AlphaFoldDB" id="A0A2I4CB57"/>
<feature type="binding site" evidence="24">
    <location>
        <position position="182"/>
    </location>
    <ligand>
        <name>Zn(2+)</name>
        <dbReference type="ChEBI" id="CHEBI:29105"/>
    </ligand>
</feature>
<evidence type="ECO:0000256" key="4">
    <source>
        <dbReference type="ARBA" id="ARBA00022473"/>
    </source>
</evidence>
<name>A0A2I4CB57_AUSLI</name>
<keyword evidence="6" id="KW-0964">Secreted</keyword>
<feature type="chain" id="PRO_5014178527" description="Hedgehog protein" evidence="26">
    <location>
        <begin position="22"/>
        <end position="409"/>
    </location>
</feature>
<dbReference type="Proteomes" id="UP000192220">
    <property type="component" value="Unplaced"/>
</dbReference>
<keyword evidence="16 25" id="KW-0333">Golgi apparatus</keyword>
<keyword evidence="12 25" id="KW-0068">Autocatalytic cleavage</keyword>
<dbReference type="GO" id="GO:0000139">
    <property type="term" value="C:Golgi membrane"/>
    <property type="evidence" value="ECO:0007669"/>
    <property type="project" value="UniProtKB-SubCell"/>
</dbReference>
<proteinExistence type="inferred from homology"/>
<evidence type="ECO:0000256" key="19">
    <source>
        <dbReference type="ARBA" id="ARBA00023288"/>
    </source>
</evidence>
<dbReference type="OrthoDB" id="5212at2759"/>
<comment type="function">
    <molecule>Protein hedgehog</molecule>
    <text evidence="25">The C-terminal part of the hedgehog protein precursor displays an autoproteolysis activity that results in the cleavage of the full-length protein into two parts (N-product and C-product). In addition, the C-terminal part displays a cholesterol transferase activity that results by the covalent attachment of a cholesterol moiety to the C-terminal of the newly generated N-product.</text>
</comment>
<feature type="domain" description="Hint" evidence="27">
    <location>
        <begin position="196"/>
        <end position="306"/>
    </location>
</feature>
<dbReference type="InParanoid" id="A0A2I4CB57"/>
<dbReference type="FunFam" id="3.30.1380.10:FF:000001">
    <property type="entry name" value="Indian hedgehog"/>
    <property type="match status" value="1"/>
</dbReference>